<dbReference type="RefSeq" id="WP_011819142.1">
    <property type="nucleotide sequence ID" value="NC_008816.1"/>
</dbReference>
<accession>A2BTA6</accession>
<sequence length="453" mass="52197">MFKKIEIWILYLIVFLGIPITIGFGVLVRQELIGSTKLGRVSKTALFLAEIPMNLKKIFLSNQLQVAGERFPLLDNFNGTPNSSESYLLLSRYDRDLKEGIVELVDLMNFKVLHTWNPDINKFNDSVKQSGEFKYLNRDGNNSRFLLRHPLLLKDGGLVFQDSSPLMKIDECSNLIFQNTQDRFHHSIETDIDGNIWVPSYMYPQTLPVEKVGRDIVEENGYIDDGIVKLSPNGEVLFEKSVSQIFIDNNLESLLFSSGDYRFVKDPIHLNDIQPVDFDGEYWKKGDVFLSINSQSMLILYRPLTNQIIWHGKGPFSRVHDVDILDDYRISAFHNNYKFFVNTNVVDGNNEVIIYDFNTNKYSTYLEESLVENDVRTKTNGRSQILPNGDLFIEETDFGRTLYFDSDGSLRWTHVNRADNGNVYGIGWSRILYTPESIKIVKNFLEARGKCND</sequence>
<evidence type="ECO:0000256" key="1">
    <source>
        <dbReference type="SAM" id="Phobius"/>
    </source>
</evidence>
<protein>
    <recommendedName>
        <fullName evidence="4">Arylsulfotransferase (ASST)</fullName>
    </recommendedName>
</protein>
<dbReference type="AlphaFoldDB" id="A2BTA6"/>
<feature type="transmembrane region" description="Helical" evidence="1">
    <location>
        <begin position="7"/>
        <end position="28"/>
    </location>
</feature>
<dbReference type="EMBL" id="CP000551">
    <property type="protein sequence ID" value="ABM71017.1"/>
    <property type="molecule type" value="Genomic_DNA"/>
</dbReference>
<evidence type="ECO:0000313" key="2">
    <source>
        <dbReference type="EMBL" id="ABM71017.1"/>
    </source>
</evidence>
<dbReference type="Proteomes" id="UP000002590">
    <property type="component" value="Chromosome"/>
</dbReference>
<keyword evidence="1" id="KW-0472">Membrane</keyword>
<proteinExistence type="predicted"/>
<dbReference type="HOGENOM" id="CLU_049148_0_0_3"/>
<evidence type="ECO:0008006" key="4">
    <source>
        <dbReference type="Google" id="ProtNLM"/>
    </source>
</evidence>
<dbReference type="SUPFAM" id="SSF50998">
    <property type="entry name" value="Quinoprotein alcohol dehydrogenase-like"/>
    <property type="match status" value="1"/>
</dbReference>
<dbReference type="OrthoDB" id="264813at2"/>
<dbReference type="InterPro" id="IPR039535">
    <property type="entry name" value="ASST-like"/>
</dbReference>
<keyword evidence="1" id="KW-1133">Transmembrane helix</keyword>
<reference evidence="2 3" key="1">
    <citation type="journal article" date="2007" name="PLoS Genet.">
        <title>Patterns and implications of gene gain and loss in the evolution of Prochlorococcus.</title>
        <authorList>
            <person name="Kettler G.C."/>
            <person name="Martiny A.C."/>
            <person name="Huang K."/>
            <person name="Zucker J."/>
            <person name="Coleman M.L."/>
            <person name="Rodrigue S."/>
            <person name="Chen F."/>
            <person name="Lapidus A."/>
            <person name="Ferriera S."/>
            <person name="Johnson J."/>
            <person name="Steglich C."/>
            <person name="Church G.M."/>
            <person name="Richardson P."/>
            <person name="Chisholm S.W."/>
        </authorList>
    </citation>
    <scope>NUCLEOTIDE SEQUENCE [LARGE SCALE GENOMIC DNA]</scope>
    <source>
        <strain evidence="2 3">AS9601</strain>
    </source>
</reference>
<dbReference type="KEGG" id="pmb:A9601_17341"/>
<gene>
    <name evidence="2" type="ordered locus">A9601_17341</name>
</gene>
<keyword evidence="1" id="KW-0812">Transmembrane</keyword>
<dbReference type="eggNOG" id="ENOG502ZBGE">
    <property type="taxonomic scope" value="Bacteria"/>
</dbReference>
<dbReference type="STRING" id="146891.A9601_17341"/>
<organism evidence="2 3">
    <name type="scientific">Prochlorococcus marinus (strain AS9601)</name>
    <dbReference type="NCBI Taxonomy" id="146891"/>
    <lineage>
        <taxon>Bacteria</taxon>
        <taxon>Bacillati</taxon>
        <taxon>Cyanobacteriota</taxon>
        <taxon>Cyanophyceae</taxon>
        <taxon>Synechococcales</taxon>
        <taxon>Prochlorococcaceae</taxon>
        <taxon>Prochlorococcus</taxon>
    </lineage>
</organism>
<evidence type="ECO:0000313" key="3">
    <source>
        <dbReference type="Proteomes" id="UP000002590"/>
    </source>
</evidence>
<name>A2BTA6_PROMS</name>
<dbReference type="Pfam" id="PF14269">
    <property type="entry name" value="Arylsulfotran_2"/>
    <property type="match status" value="1"/>
</dbReference>
<dbReference type="InterPro" id="IPR011047">
    <property type="entry name" value="Quinoprotein_ADH-like_sf"/>
</dbReference>